<dbReference type="AlphaFoldDB" id="A0A9W9EP38"/>
<dbReference type="GO" id="GO:0019120">
    <property type="term" value="F:hydrolase activity, acting on acid halide bonds, in C-halide compounds"/>
    <property type="evidence" value="ECO:0007669"/>
    <property type="project" value="InterPro"/>
</dbReference>
<dbReference type="GO" id="GO:0005628">
    <property type="term" value="C:prospore membrane"/>
    <property type="evidence" value="ECO:0007669"/>
    <property type="project" value="TreeGrafter"/>
</dbReference>
<name>A0A9W9EP38_9EURO</name>
<sequence length="571" mass="64523">MADKTIVAFDLYGTLLSTESIAQQLQNHVGSKAQAVSALWRRYQLEYTWRLNSMERYEDFSLVTRNSLLHALAEHGEQLSDSEITSLMEAYDHLTTFPDVGPTLNRLAADASIQAVVFSNGSRSMVTNSVLRSKDLAPHASTFKDLVTVDEIRRYKPSPTSYRHIARKMEKETTQMGQIWLISANPFDIIGARSVGMRAIWVDRAGRGWQDAAVPDLQPTAIVRSLEQIMKEIQGRNFEEEKKWQRASRKLWAYIRGPHVTAIDKRSPSAKLLFRKGWPQLHNFKLESPRVPPPPLSALEPVGSMARLFDHSRSAWLYPLRGIHYFATHRFLWPLFKARLLPIVLLSSFVYFLLFFFTYLPQVAFLALFQGAGAWVNGAFLVLGEGAAIVAALFEAFFVDETLVDIFDSVLVNEGQEGLVLASRVIYPEAGDPASRLGTPTVSAVYAPFSLRQILEFIILLPLNFIPVAGTPMFLVLTGYRGGPFHHWRYFQLLDYSKQQRKESVSRRQLQYTTFGTIALILQLIPPFSMLFLMTTAAGAALWAADLETKRQLAAQRPSRLGDNYHDDFTA</sequence>
<dbReference type="InterPro" id="IPR059112">
    <property type="entry name" value="CysZ/EI24"/>
</dbReference>
<reference evidence="7" key="2">
    <citation type="journal article" date="2023" name="IMA Fungus">
        <title>Comparative genomic study of the Penicillium genus elucidates a diverse pangenome and 15 lateral gene transfer events.</title>
        <authorList>
            <person name="Petersen C."/>
            <person name="Sorensen T."/>
            <person name="Nielsen M.R."/>
            <person name="Sondergaard T.E."/>
            <person name="Sorensen J.L."/>
            <person name="Fitzpatrick D.A."/>
            <person name="Frisvad J.C."/>
            <person name="Nielsen K.L."/>
        </authorList>
    </citation>
    <scope>NUCLEOTIDE SEQUENCE</scope>
    <source>
        <strain evidence="7">IBT 30761</strain>
    </source>
</reference>
<proteinExistence type="inferred from homology"/>
<dbReference type="GO" id="GO:0016791">
    <property type="term" value="F:phosphatase activity"/>
    <property type="evidence" value="ECO:0007669"/>
    <property type="project" value="UniProtKB-ARBA"/>
</dbReference>
<dbReference type="SUPFAM" id="SSF56784">
    <property type="entry name" value="HAD-like"/>
    <property type="match status" value="1"/>
</dbReference>
<dbReference type="InterPro" id="IPR052786">
    <property type="entry name" value="Spore_wall_assembly"/>
</dbReference>
<dbReference type="InterPro" id="IPR006439">
    <property type="entry name" value="HAD-SF_hydro_IA"/>
</dbReference>
<dbReference type="Pfam" id="PF00702">
    <property type="entry name" value="Hydrolase"/>
    <property type="match status" value="1"/>
</dbReference>
<gene>
    <name evidence="7" type="ORF">N7532_010169</name>
</gene>
<reference evidence="7" key="1">
    <citation type="submission" date="2022-11" db="EMBL/GenBank/DDBJ databases">
        <authorList>
            <person name="Petersen C."/>
        </authorList>
    </citation>
    <scope>NUCLEOTIDE SEQUENCE</scope>
    <source>
        <strain evidence="7">IBT 30761</strain>
    </source>
</reference>
<keyword evidence="8" id="KW-1185">Reference proteome</keyword>
<organism evidence="7 8">
    <name type="scientific">Penicillium argentinense</name>
    <dbReference type="NCBI Taxonomy" id="1131581"/>
    <lineage>
        <taxon>Eukaryota</taxon>
        <taxon>Fungi</taxon>
        <taxon>Dikarya</taxon>
        <taxon>Ascomycota</taxon>
        <taxon>Pezizomycotina</taxon>
        <taxon>Eurotiomycetes</taxon>
        <taxon>Eurotiomycetidae</taxon>
        <taxon>Eurotiales</taxon>
        <taxon>Aspergillaceae</taxon>
        <taxon>Penicillium</taxon>
    </lineage>
</organism>
<feature type="transmembrane region" description="Helical" evidence="6">
    <location>
        <begin position="340"/>
        <end position="360"/>
    </location>
</feature>
<dbReference type="SFLD" id="SFLDS00003">
    <property type="entry name" value="Haloacid_Dehalogenase"/>
    <property type="match status" value="1"/>
</dbReference>
<dbReference type="GO" id="GO:0005619">
    <property type="term" value="C:ascospore wall"/>
    <property type="evidence" value="ECO:0007669"/>
    <property type="project" value="TreeGrafter"/>
</dbReference>
<accession>A0A9W9EP38</accession>
<dbReference type="PANTHER" id="PTHR34292:SF1">
    <property type="entry name" value="OUTER SPORE WALL PROTEIN RRT8"/>
    <property type="match status" value="1"/>
</dbReference>
<evidence type="ECO:0000256" key="1">
    <source>
        <dbReference type="ARBA" id="ARBA00004141"/>
    </source>
</evidence>
<keyword evidence="5 6" id="KW-0472">Membrane</keyword>
<dbReference type="EMBL" id="JAPQKI010000010">
    <property type="protein sequence ID" value="KAJ5085398.1"/>
    <property type="molecule type" value="Genomic_DNA"/>
</dbReference>
<evidence type="ECO:0000256" key="2">
    <source>
        <dbReference type="ARBA" id="ARBA00008106"/>
    </source>
</evidence>
<protein>
    <submittedName>
        <fullName evidence="7">Uncharacterized protein</fullName>
    </submittedName>
</protein>
<dbReference type="SFLD" id="SFLDG01129">
    <property type="entry name" value="C1.5:_HAD__Beta-PGM__Phosphata"/>
    <property type="match status" value="1"/>
</dbReference>
<comment type="subcellular location">
    <subcellularLocation>
        <location evidence="1">Membrane</location>
        <topology evidence="1">Multi-pass membrane protein</topology>
    </subcellularLocation>
</comment>
<comment type="similarity">
    <text evidence="2">Belongs to the HAD-like hydrolase superfamily. S-2-haloalkanoic acid dehalogenase family.</text>
</comment>
<dbReference type="InterPro" id="IPR023198">
    <property type="entry name" value="PGP-like_dom2"/>
</dbReference>
<dbReference type="PRINTS" id="PR00413">
    <property type="entry name" value="HADHALOGNASE"/>
</dbReference>
<dbReference type="InterPro" id="IPR006328">
    <property type="entry name" value="2-HAD"/>
</dbReference>
<evidence type="ECO:0000313" key="8">
    <source>
        <dbReference type="Proteomes" id="UP001149074"/>
    </source>
</evidence>
<dbReference type="PANTHER" id="PTHR34292">
    <property type="entry name" value="OUTER SPORE WALL PROTEIN LDS1"/>
    <property type="match status" value="1"/>
</dbReference>
<keyword evidence="3 6" id="KW-0812">Transmembrane</keyword>
<keyword evidence="4 6" id="KW-1133">Transmembrane helix</keyword>
<dbReference type="InterPro" id="IPR023214">
    <property type="entry name" value="HAD_sf"/>
</dbReference>
<evidence type="ECO:0000256" key="5">
    <source>
        <dbReference type="ARBA" id="ARBA00023136"/>
    </source>
</evidence>
<comment type="caution">
    <text evidence="7">The sequence shown here is derived from an EMBL/GenBank/DDBJ whole genome shotgun (WGS) entry which is preliminary data.</text>
</comment>
<dbReference type="NCBIfam" id="TIGR01428">
    <property type="entry name" value="HAD_type_II"/>
    <property type="match status" value="1"/>
</dbReference>
<dbReference type="GO" id="GO:0005811">
    <property type="term" value="C:lipid droplet"/>
    <property type="evidence" value="ECO:0007669"/>
    <property type="project" value="TreeGrafter"/>
</dbReference>
<dbReference type="InterPro" id="IPR036412">
    <property type="entry name" value="HAD-like_sf"/>
</dbReference>
<evidence type="ECO:0000256" key="6">
    <source>
        <dbReference type="SAM" id="Phobius"/>
    </source>
</evidence>
<feature type="transmembrane region" description="Helical" evidence="6">
    <location>
        <begin position="518"/>
        <end position="543"/>
    </location>
</feature>
<evidence type="ECO:0000256" key="4">
    <source>
        <dbReference type="ARBA" id="ARBA00022989"/>
    </source>
</evidence>
<dbReference type="NCBIfam" id="TIGR01493">
    <property type="entry name" value="HAD-SF-IA-v2"/>
    <property type="match status" value="1"/>
</dbReference>
<evidence type="ECO:0000256" key="3">
    <source>
        <dbReference type="ARBA" id="ARBA00022692"/>
    </source>
</evidence>
<dbReference type="Gene3D" id="1.10.150.240">
    <property type="entry name" value="Putative phosphatase, domain 2"/>
    <property type="match status" value="1"/>
</dbReference>
<dbReference type="RefSeq" id="XP_056470076.1">
    <property type="nucleotide sequence ID" value="XM_056622660.1"/>
</dbReference>
<dbReference type="Proteomes" id="UP001149074">
    <property type="component" value="Unassembled WGS sequence"/>
</dbReference>
<dbReference type="Pfam" id="PF07264">
    <property type="entry name" value="EI24"/>
    <property type="match status" value="1"/>
</dbReference>
<feature type="transmembrane region" description="Helical" evidence="6">
    <location>
        <begin position="372"/>
        <end position="394"/>
    </location>
</feature>
<dbReference type="OrthoDB" id="2107885at2759"/>
<dbReference type="GeneID" id="81361639"/>
<feature type="transmembrane region" description="Helical" evidence="6">
    <location>
        <begin position="457"/>
        <end position="480"/>
    </location>
</feature>
<dbReference type="Gene3D" id="3.40.50.1000">
    <property type="entry name" value="HAD superfamily/HAD-like"/>
    <property type="match status" value="1"/>
</dbReference>
<evidence type="ECO:0000313" key="7">
    <source>
        <dbReference type="EMBL" id="KAJ5085398.1"/>
    </source>
</evidence>